<dbReference type="AlphaFoldDB" id="A0AAD9PKH1"/>
<dbReference type="RefSeq" id="XP_067803362.1">
    <property type="nucleotide sequence ID" value="XM_067946798.1"/>
</dbReference>
<proteinExistence type="predicted"/>
<gene>
    <name evidence="2" type="ORF">BdWA1_001767</name>
</gene>
<comment type="caution">
    <text evidence="2">The sequence shown here is derived from an EMBL/GenBank/DDBJ whole genome shotgun (WGS) entry which is preliminary data.</text>
</comment>
<protein>
    <submittedName>
        <fullName evidence="2">Uncharacterized protein</fullName>
    </submittedName>
</protein>
<dbReference type="EMBL" id="JALLKP010000002">
    <property type="protein sequence ID" value="KAK2196520.1"/>
    <property type="molecule type" value="Genomic_DNA"/>
</dbReference>
<feature type="transmembrane region" description="Helical" evidence="1">
    <location>
        <begin position="93"/>
        <end position="113"/>
    </location>
</feature>
<evidence type="ECO:0000256" key="1">
    <source>
        <dbReference type="SAM" id="Phobius"/>
    </source>
</evidence>
<sequence>MSIPLLMPAALLAATFFSFGTYVYFSKGCVLGLAYTSIISACYTGATIVILRKPDKYIGFCLSCTISICVAGLGAFLKLRQRGETENRYKKNVANVIFHLGLFGASFYLGVLLGKRYATDSKIIYVTST</sequence>
<organism evidence="2 3">
    <name type="scientific">Babesia duncani</name>
    <dbReference type="NCBI Taxonomy" id="323732"/>
    <lineage>
        <taxon>Eukaryota</taxon>
        <taxon>Sar</taxon>
        <taxon>Alveolata</taxon>
        <taxon>Apicomplexa</taxon>
        <taxon>Aconoidasida</taxon>
        <taxon>Piroplasmida</taxon>
        <taxon>Babesiidae</taxon>
        <taxon>Babesia</taxon>
    </lineage>
</organism>
<keyword evidence="3" id="KW-1185">Reference proteome</keyword>
<keyword evidence="1" id="KW-1133">Transmembrane helix</keyword>
<name>A0AAD9PKH1_9APIC</name>
<keyword evidence="1" id="KW-0472">Membrane</keyword>
<dbReference type="Proteomes" id="UP001214638">
    <property type="component" value="Unassembled WGS sequence"/>
</dbReference>
<feature type="transmembrane region" description="Helical" evidence="1">
    <location>
        <begin position="57"/>
        <end position="77"/>
    </location>
</feature>
<feature type="transmembrane region" description="Helical" evidence="1">
    <location>
        <begin position="32"/>
        <end position="51"/>
    </location>
</feature>
<evidence type="ECO:0000313" key="2">
    <source>
        <dbReference type="EMBL" id="KAK2196520.1"/>
    </source>
</evidence>
<accession>A0AAD9PKH1</accession>
<keyword evidence="1" id="KW-0812">Transmembrane</keyword>
<dbReference type="KEGG" id="bdw:94336065"/>
<feature type="transmembrane region" description="Helical" evidence="1">
    <location>
        <begin position="6"/>
        <end position="25"/>
    </location>
</feature>
<evidence type="ECO:0000313" key="3">
    <source>
        <dbReference type="Proteomes" id="UP001214638"/>
    </source>
</evidence>
<reference evidence="2" key="1">
    <citation type="journal article" date="2023" name="Nat. Microbiol.">
        <title>Babesia duncani multi-omics identifies virulence factors and drug targets.</title>
        <authorList>
            <person name="Singh P."/>
            <person name="Lonardi S."/>
            <person name="Liang Q."/>
            <person name="Vydyam P."/>
            <person name="Khabirova E."/>
            <person name="Fang T."/>
            <person name="Gihaz S."/>
            <person name="Thekkiniath J."/>
            <person name="Munshi M."/>
            <person name="Abel S."/>
            <person name="Ciampossin L."/>
            <person name="Batugedara G."/>
            <person name="Gupta M."/>
            <person name="Lu X.M."/>
            <person name="Lenz T."/>
            <person name="Chakravarty S."/>
            <person name="Cornillot E."/>
            <person name="Hu Y."/>
            <person name="Ma W."/>
            <person name="Gonzalez L.M."/>
            <person name="Sanchez S."/>
            <person name="Estrada K."/>
            <person name="Sanchez-Flores A."/>
            <person name="Montero E."/>
            <person name="Harb O.S."/>
            <person name="Le Roch K.G."/>
            <person name="Mamoun C.B."/>
        </authorList>
    </citation>
    <scope>NUCLEOTIDE SEQUENCE</scope>
    <source>
        <strain evidence="2">WA1</strain>
    </source>
</reference>
<dbReference type="GeneID" id="94336065"/>